<evidence type="ECO:0000313" key="2">
    <source>
        <dbReference type="Proteomes" id="UP001234297"/>
    </source>
</evidence>
<dbReference type="Proteomes" id="UP001234297">
    <property type="component" value="Chromosome 9"/>
</dbReference>
<accession>A0ACC2KFT8</accession>
<proteinExistence type="predicted"/>
<comment type="caution">
    <text evidence="1">The sequence shown here is derived from an EMBL/GenBank/DDBJ whole genome shotgun (WGS) entry which is preliminary data.</text>
</comment>
<organism evidence="1 2">
    <name type="scientific">Persea americana</name>
    <name type="common">Avocado</name>
    <dbReference type="NCBI Taxonomy" id="3435"/>
    <lineage>
        <taxon>Eukaryota</taxon>
        <taxon>Viridiplantae</taxon>
        <taxon>Streptophyta</taxon>
        <taxon>Embryophyta</taxon>
        <taxon>Tracheophyta</taxon>
        <taxon>Spermatophyta</taxon>
        <taxon>Magnoliopsida</taxon>
        <taxon>Magnoliidae</taxon>
        <taxon>Laurales</taxon>
        <taxon>Lauraceae</taxon>
        <taxon>Persea</taxon>
    </lineage>
</organism>
<keyword evidence="2" id="KW-1185">Reference proteome</keyword>
<reference evidence="1 2" key="1">
    <citation type="journal article" date="2022" name="Hortic Res">
        <title>A haplotype resolved chromosomal level avocado genome allows analysis of novel avocado genes.</title>
        <authorList>
            <person name="Nath O."/>
            <person name="Fletcher S.J."/>
            <person name="Hayward A."/>
            <person name="Shaw L.M."/>
            <person name="Masouleh A.K."/>
            <person name="Furtado A."/>
            <person name="Henry R.J."/>
            <person name="Mitter N."/>
        </authorList>
    </citation>
    <scope>NUCLEOTIDE SEQUENCE [LARGE SCALE GENOMIC DNA]</scope>
    <source>
        <strain evidence="2">cv. Hass</strain>
    </source>
</reference>
<gene>
    <name evidence="1" type="ORF">MRB53_028376</name>
</gene>
<name>A0ACC2KFT8_PERAE</name>
<protein>
    <submittedName>
        <fullName evidence="1">Uncharacterized protein</fullName>
    </submittedName>
</protein>
<evidence type="ECO:0000313" key="1">
    <source>
        <dbReference type="EMBL" id="KAJ8619847.1"/>
    </source>
</evidence>
<dbReference type="EMBL" id="CM056817">
    <property type="protein sequence ID" value="KAJ8619847.1"/>
    <property type="molecule type" value="Genomic_DNA"/>
</dbReference>
<sequence length="100" mass="11691">MTREAQCRGRITVATHTDEEVEEFFVILRRMRSVGKQIRRSSGNGLEMTEKAVRPWRPAFEWEDSARPNSVKSNGEGNSTDNIARRNRRRRRVPFSGDWI</sequence>